<dbReference type="PROSITE" id="PS51371">
    <property type="entry name" value="CBS"/>
    <property type="match status" value="2"/>
</dbReference>
<comment type="function">
    <text evidence="9">Acts as a magnesium transporter.</text>
</comment>
<dbReference type="InterPro" id="IPR036739">
    <property type="entry name" value="SLC41_membr_dom_sf"/>
</dbReference>
<evidence type="ECO:0000256" key="6">
    <source>
        <dbReference type="ARBA" id="ARBA00022989"/>
    </source>
</evidence>
<dbReference type="InterPro" id="IPR038076">
    <property type="entry name" value="MgtE_N_sf"/>
</dbReference>
<dbReference type="InterPro" id="IPR006668">
    <property type="entry name" value="Mg_transptr_MgtE_intracell_dom"/>
</dbReference>
<dbReference type="Proteomes" id="UP000659496">
    <property type="component" value="Unassembled WGS sequence"/>
</dbReference>
<evidence type="ECO:0000259" key="10">
    <source>
        <dbReference type="PROSITE" id="PS51371"/>
    </source>
</evidence>
<accession>A0ABR8PHG8</accession>
<feature type="transmembrane region" description="Helical" evidence="9">
    <location>
        <begin position="320"/>
        <end position="347"/>
    </location>
</feature>
<keyword evidence="9" id="KW-1003">Cell membrane</keyword>
<evidence type="ECO:0000313" key="12">
    <source>
        <dbReference type="Proteomes" id="UP000659496"/>
    </source>
</evidence>
<comment type="similarity">
    <text evidence="2 9">Belongs to the SLC41A transporter family.</text>
</comment>
<comment type="subcellular location">
    <subcellularLocation>
        <location evidence="9">Cell membrane</location>
        <topology evidence="9">Multi-pass membrane protein</topology>
    </subcellularLocation>
    <subcellularLocation>
        <location evidence="1">Membrane</location>
        <topology evidence="1">Multi-pass membrane protein</topology>
    </subcellularLocation>
</comment>
<dbReference type="InterPro" id="IPR046342">
    <property type="entry name" value="CBS_dom_sf"/>
</dbReference>
<evidence type="ECO:0000256" key="3">
    <source>
        <dbReference type="ARBA" id="ARBA00022448"/>
    </source>
</evidence>
<dbReference type="NCBIfam" id="TIGR00400">
    <property type="entry name" value="mgtE"/>
    <property type="match status" value="1"/>
</dbReference>
<dbReference type="SUPFAM" id="SSF54631">
    <property type="entry name" value="CBS-domain pair"/>
    <property type="match status" value="1"/>
</dbReference>
<comment type="subunit">
    <text evidence="9">Homodimer.</text>
</comment>
<gene>
    <name evidence="11" type="primary">mgtE</name>
    <name evidence="11" type="ORF">H9659_04590</name>
</gene>
<organism evidence="11 12">
    <name type="scientific">Sporosarcina gallistercoris</name>
    <dbReference type="NCBI Taxonomy" id="2762245"/>
    <lineage>
        <taxon>Bacteria</taxon>
        <taxon>Bacillati</taxon>
        <taxon>Bacillota</taxon>
        <taxon>Bacilli</taxon>
        <taxon>Bacillales</taxon>
        <taxon>Caryophanaceae</taxon>
        <taxon>Sporosarcina</taxon>
    </lineage>
</organism>
<dbReference type="Pfam" id="PF03448">
    <property type="entry name" value="MgtE_N"/>
    <property type="match status" value="1"/>
</dbReference>
<feature type="domain" description="CBS" evidence="10">
    <location>
        <begin position="212"/>
        <end position="268"/>
    </location>
</feature>
<keyword evidence="5 9" id="KW-0460">Magnesium</keyword>
<dbReference type="InterPro" id="IPR006669">
    <property type="entry name" value="MgtE_transporter"/>
</dbReference>
<dbReference type="EMBL" id="JACSQY010000002">
    <property type="protein sequence ID" value="MBD7907611.1"/>
    <property type="molecule type" value="Genomic_DNA"/>
</dbReference>
<feature type="transmembrane region" description="Helical" evidence="9">
    <location>
        <begin position="433"/>
        <end position="456"/>
    </location>
</feature>
<dbReference type="InterPro" id="IPR006667">
    <property type="entry name" value="SLC41_membr_dom"/>
</dbReference>
<evidence type="ECO:0000256" key="8">
    <source>
        <dbReference type="PROSITE-ProRule" id="PRU00703"/>
    </source>
</evidence>
<evidence type="ECO:0000256" key="1">
    <source>
        <dbReference type="ARBA" id="ARBA00004141"/>
    </source>
</evidence>
<evidence type="ECO:0000256" key="2">
    <source>
        <dbReference type="ARBA" id="ARBA00009749"/>
    </source>
</evidence>
<comment type="caution">
    <text evidence="11">The sequence shown here is derived from an EMBL/GenBank/DDBJ whole genome shotgun (WGS) entry which is preliminary data.</text>
</comment>
<evidence type="ECO:0000256" key="5">
    <source>
        <dbReference type="ARBA" id="ARBA00022842"/>
    </source>
</evidence>
<evidence type="ECO:0000256" key="9">
    <source>
        <dbReference type="RuleBase" id="RU362011"/>
    </source>
</evidence>
<keyword evidence="4 9" id="KW-0812">Transmembrane</keyword>
<feature type="transmembrane region" description="Helical" evidence="9">
    <location>
        <begin position="395"/>
        <end position="421"/>
    </location>
</feature>
<keyword evidence="6 9" id="KW-1133">Transmembrane helix</keyword>
<keyword evidence="3 9" id="KW-0813">Transport</keyword>
<feature type="transmembrane region" description="Helical" evidence="9">
    <location>
        <begin position="294"/>
        <end position="314"/>
    </location>
</feature>
<evidence type="ECO:0000313" key="11">
    <source>
        <dbReference type="EMBL" id="MBD7907611.1"/>
    </source>
</evidence>
<dbReference type="SMART" id="SM00116">
    <property type="entry name" value="CBS"/>
    <property type="match status" value="2"/>
</dbReference>
<dbReference type="InterPro" id="IPR000644">
    <property type="entry name" value="CBS_dom"/>
</dbReference>
<dbReference type="Gene3D" id="1.25.60.10">
    <property type="entry name" value="MgtE N-terminal domain-like"/>
    <property type="match status" value="1"/>
</dbReference>
<keyword evidence="8" id="KW-0129">CBS domain</keyword>
<dbReference type="Pfam" id="PF01769">
    <property type="entry name" value="MgtE"/>
    <property type="match status" value="1"/>
</dbReference>
<proteinExistence type="inferred from homology"/>
<dbReference type="CDD" id="cd04606">
    <property type="entry name" value="CBS_pair_Mg_transporter"/>
    <property type="match status" value="1"/>
</dbReference>
<dbReference type="SMART" id="SM00924">
    <property type="entry name" value="MgtE_N"/>
    <property type="match status" value="1"/>
</dbReference>
<name>A0ABR8PHG8_9BACL</name>
<feature type="transmembrane region" description="Helical" evidence="9">
    <location>
        <begin position="368"/>
        <end position="389"/>
    </location>
</feature>
<dbReference type="Gene3D" id="3.10.580.10">
    <property type="entry name" value="CBS-domain"/>
    <property type="match status" value="1"/>
</dbReference>
<evidence type="ECO:0000256" key="7">
    <source>
        <dbReference type="ARBA" id="ARBA00023136"/>
    </source>
</evidence>
<dbReference type="PANTHER" id="PTHR43773">
    <property type="entry name" value="MAGNESIUM TRANSPORTER MGTE"/>
    <property type="match status" value="1"/>
</dbReference>
<protein>
    <recommendedName>
        <fullName evidence="9">Magnesium transporter MgtE</fullName>
    </recommendedName>
</protein>
<reference evidence="11 12" key="1">
    <citation type="submission" date="2020-08" db="EMBL/GenBank/DDBJ databases">
        <title>A Genomic Blueprint of the Chicken Gut Microbiome.</title>
        <authorList>
            <person name="Gilroy R."/>
            <person name="Ravi A."/>
            <person name="Getino M."/>
            <person name="Pursley I."/>
            <person name="Horton D.L."/>
            <person name="Alikhan N.-F."/>
            <person name="Baker D."/>
            <person name="Gharbi K."/>
            <person name="Hall N."/>
            <person name="Watson M."/>
            <person name="Adriaenssens E.M."/>
            <person name="Foster-Nyarko E."/>
            <person name="Jarju S."/>
            <person name="Secka A."/>
            <person name="Antonio M."/>
            <person name="Oren A."/>
            <person name="Chaudhuri R."/>
            <person name="La Ragione R.M."/>
            <person name="Hildebrand F."/>
            <person name="Pallen M.J."/>
        </authorList>
    </citation>
    <scope>NUCLEOTIDE SEQUENCE [LARGE SCALE GENOMIC DNA]</scope>
    <source>
        <strain evidence="11 12">Sa3CUA8</strain>
    </source>
</reference>
<evidence type="ECO:0000256" key="4">
    <source>
        <dbReference type="ARBA" id="ARBA00022692"/>
    </source>
</evidence>
<feature type="domain" description="CBS" evidence="10">
    <location>
        <begin position="148"/>
        <end position="211"/>
    </location>
</feature>
<dbReference type="Gene3D" id="1.10.357.20">
    <property type="entry name" value="SLC41 divalent cation transporters, integral membrane domain"/>
    <property type="match status" value="1"/>
</dbReference>
<keyword evidence="9" id="KW-0479">Metal-binding</keyword>
<dbReference type="SUPFAM" id="SSF161093">
    <property type="entry name" value="MgtE membrane domain-like"/>
    <property type="match status" value="1"/>
</dbReference>
<keyword evidence="7 9" id="KW-0472">Membrane</keyword>
<dbReference type="PANTHER" id="PTHR43773:SF1">
    <property type="entry name" value="MAGNESIUM TRANSPORTER MGTE"/>
    <property type="match status" value="1"/>
</dbReference>
<keyword evidence="12" id="KW-1185">Reference proteome</keyword>
<dbReference type="Pfam" id="PF00571">
    <property type="entry name" value="CBS"/>
    <property type="match status" value="2"/>
</dbReference>
<dbReference type="SUPFAM" id="SSF158791">
    <property type="entry name" value="MgtE N-terminal domain-like"/>
    <property type="match status" value="1"/>
</dbReference>
<sequence>MGLFQKEDKKETLDKVQLERAIIRVLNEGKKEKFQEIIHALEKYEIASQYKELPRKRRSLFLEWLTIQELTDLLRYLSKDEQLSVLERIGPDRSAEILHKMQNNDLAFLLTGLSKSKIDDLIAKMRREELESILHIMDYPPKTAGRVMTNRYIPISPQVSVIEAEQKLKAFENLAHFINYLYVVDEEKRLIGVVTFRDLLLADDHQLVSDIMRTEPIQVDVLTKQEDVAKLIGRYDFEAVPVTTGDNILVGTISGDQVLDIVVREADEDIEMLLASGKSIDFRTKPFVAARRRLPWLILLLFIGLVSGSIISKFEETLNAVVALAFFMPMIAGMTGNTGTQSLAVVVRGLASEEMTWKKTLKLVAREMVVGVTIGITCGSLIAIIAYFWQGSMVLGFVVGISLLATLIIGTIAGTVIPLLLNKFNVDPAVASGPLITTLNDILSLLIYFGIATMFLEQLS</sequence>